<accession>K8DZ41</accession>
<dbReference type="OrthoDB" id="1925464at2"/>
<evidence type="ECO:0000313" key="2">
    <source>
        <dbReference type="EMBL" id="CCO08244.1"/>
    </source>
</evidence>
<name>K8DZ41_9FIRM</name>
<dbReference type="Gene3D" id="1.10.10.10">
    <property type="entry name" value="Winged helix-like DNA-binding domain superfamily/Winged helix DNA-binding domain"/>
    <property type="match status" value="1"/>
</dbReference>
<dbReference type="InterPro" id="IPR014879">
    <property type="entry name" value="Spo0A_C"/>
</dbReference>
<comment type="caution">
    <text evidence="2">The sequence shown here is derived from an EMBL/GenBank/DDBJ whole genome shotgun (WGS) entry which is preliminary data.</text>
</comment>
<dbReference type="InterPro" id="IPR036388">
    <property type="entry name" value="WH-like_DNA-bd_sf"/>
</dbReference>
<keyword evidence="3" id="KW-1185">Reference proteome</keyword>
<evidence type="ECO:0000313" key="3">
    <source>
        <dbReference type="Proteomes" id="UP000009315"/>
    </source>
</evidence>
<dbReference type="GO" id="GO:0042173">
    <property type="term" value="P:regulation of sporulation resulting in formation of a cellular spore"/>
    <property type="evidence" value="ECO:0007669"/>
    <property type="project" value="InterPro"/>
</dbReference>
<dbReference type="Proteomes" id="UP000009315">
    <property type="component" value="Unassembled WGS sequence"/>
</dbReference>
<sequence length="150" mass="17121">MQVNTLETMENLKDLAERFLTIYPQLKAALTGQTQQTQTAEPQYANPDQQISQFLRELGTPMHVKGFGYLKTAIKLLQENESLLFAVTKELYPAIAKLHDTTPSRVERAIRHAVELMAERCSPLYAKSFTDQPTNSEFLAWCVENLKFRA</sequence>
<dbReference type="eggNOG" id="COG0745">
    <property type="taxonomic scope" value="Bacteria"/>
</dbReference>
<dbReference type="GO" id="GO:0003677">
    <property type="term" value="F:DNA binding"/>
    <property type="evidence" value="ECO:0007669"/>
    <property type="project" value="InterPro"/>
</dbReference>
<feature type="domain" description="Sporulation initiation factor Spo0A C-terminal" evidence="1">
    <location>
        <begin position="51"/>
        <end position="145"/>
    </location>
</feature>
<proteinExistence type="predicted"/>
<reference evidence="2 3" key="1">
    <citation type="journal article" date="2013" name="Genome Announc.">
        <title>Genome Sequence of the Sulfate-Reducing Bacterium Desulfotomaculum hydrothermale Lam5(T).</title>
        <authorList>
            <person name="Amin O."/>
            <person name="Fardeau M.L."/>
            <person name="Valette O."/>
            <person name="Hirschler-Rea A."/>
            <person name="Barbe V."/>
            <person name="Medigue C."/>
            <person name="Vacherie B."/>
            <person name="Ollivier B."/>
            <person name="Bertin P.N."/>
            <person name="Dolla A."/>
        </authorList>
    </citation>
    <scope>NUCLEOTIDE SEQUENCE [LARGE SCALE GENOMIC DNA]</scope>
    <source>
        <strain evidence="3">Lam5 / DSM 18033</strain>
    </source>
</reference>
<organism evidence="2 3">
    <name type="scientific">Desulforamulus hydrothermalis Lam5 = DSM 18033</name>
    <dbReference type="NCBI Taxonomy" id="1121428"/>
    <lineage>
        <taxon>Bacteria</taxon>
        <taxon>Bacillati</taxon>
        <taxon>Bacillota</taxon>
        <taxon>Clostridia</taxon>
        <taxon>Eubacteriales</taxon>
        <taxon>Peptococcaceae</taxon>
        <taxon>Desulforamulus</taxon>
    </lineage>
</organism>
<dbReference type="EMBL" id="CAOS01000009">
    <property type="protein sequence ID" value="CCO08244.1"/>
    <property type="molecule type" value="Genomic_DNA"/>
</dbReference>
<keyword evidence="2" id="KW-0396">Initiation factor</keyword>
<dbReference type="AlphaFoldDB" id="K8DZ41"/>
<dbReference type="GO" id="GO:0003700">
    <property type="term" value="F:DNA-binding transcription factor activity"/>
    <property type="evidence" value="ECO:0007669"/>
    <property type="project" value="InterPro"/>
</dbReference>
<dbReference type="RefSeq" id="WP_008411571.1">
    <property type="nucleotide sequence ID" value="NZ_CAOS01000009.1"/>
</dbReference>
<dbReference type="Pfam" id="PF08769">
    <property type="entry name" value="Spo0A_C"/>
    <property type="match status" value="1"/>
</dbReference>
<gene>
    <name evidence="2" type="ORF">DESHY_20113</name>
</gene>
<dbReference type="InterPro" id="IPR016032">
    <property type="entry name" value="Sig_transdc_resp-reg_C-effctor"/>
</dbReference>
<dbReference type="GO" id="GO:0005509">
    <property type="term" value="F:calcium ion binding"/>
    <property type="evidence" value="ECO:0007669"/>
    <property type="project" value="InterPro"/>
</dbReference>
<evidence type="ECO:0000259" key="1">
    <source>
        <dbReference type="Pfam" id="PF08769"/>
    </source>
</evidence>
<dbReference type="GO" id="GO:0005737">
    <property type="term" value="C:cytoplasm"/>
    <property type="evidence" value="ECO:0007669"/>
    <property type="project" value="InterPro"/>
</dbReference>
<dbReference type="GO" id="GO:0003743">
    <property type="term" value="F:translation initiation factor activity"/>
    <property type="evidence" value="ECO:0007669"/>
    <property type="project" value="UniProtKB-KW"/>
</dbReference>
<dbReference type="SUPFAM" id="SSF46894">
    <property type="entry name" value="C-terminal effector domain of the bipartite response regulators"/>
    <property type="match status" value="1"/>
</dbReference>
<dbReference type="STRING" id="1121428.DESHY_20113"/>
<keyword evidence="2" id="KW-0648">Protein biosynthesis</keyword>
<protein>
    <submittedName>
        <fullName evidence="2">Sporulation initiation factor Spo0A</fullName>
    </submittedName>
</protein>